<dbReference type="InterPro" id="IPR036388">
    <property type="entry name" value="WH-like_DNA-bd_sf"/>
</dbReference>
<dbReference type="PRINTS" id="PR00039">
    <property type="entry name" value="HTHLYSR"/>
</dbReference>
<reference evidence="6" key="1">
    <citation type="submission" date="2021-08" db="EMBL/GenBank/DDBJ databases">
        <title>Hoeflea bacterium WL0058 sp. nov., isolated from the sediment.</title>
        <authorList>
            <person name="Wang L."/>
            <person name="Zhang D."/>
        </authorList>
    </citation>
    <scope>NUCLEOTIDE SEQUENCE</scope>
    <source>
        <strain evidence="6">WL0058</strain>
    </source>
</reference>
<dbReference type="PANTHER" id="PTHR30419">
    <property type="entry name" value="HTH-TYPE TRANSCRIPTIONAL REGULATOR YBHD"/>
    <property type="match status" value="1"/>
</dbReference>
<evidence type="ECO:0000259" key="5">
    <source>
        <dbReference type="PROSITE" id="PS50931"/>
    </source>
</evidence>
<dbReference type="Pfam" id="PF00126">
    <property type="entry name" value="HTH_1"/>
    <property type="match status" value="1"/>
</dbReference>
<keyword evidence="7" id="KW-1185">Reference proteome</keyword>
<dbReference type="SUPFAM" id="SSF53850">
    <property type="entry name" value="Periplasmic binding protein-like II"/>
    <property type="match status" value="1"/>
</dbReference>
<keyword evidence="2" id="KW-0805">Transcription regulation</keyword>
<evidence type="ECO:0000256" key="2">
    <source>
        <dbReference type="ARBA" id="ARBA00023015"/>
    </source>
</evidence>
<name>A0AAE3D0T1_9HYPH</name>
<comment type="similarity">
    <text evidence="1">Belongs to the LysR transcriptional regulatory family.</text>
</comment>
<dbReference type="InterPro" id="IPR050950">
    <property type="entry name" value="HTH-type_LysR_regulators"/>
</dbReference>
<dbReference type="InterPro" id="IPR005119">
    <property type="entry name" value="LysR_subst-bd"/>
</dbReference>
<dbReference type="InterPro" id="IPR036390">
    <property type="entry name" value="WH_DNA-bd_sf"/>
</dbReference>
<accession>A0AAE3D0T1</accession>
<dbReference type="GO" id="GO:0003677">
    <property type="term" value="F:DNA binding"/>
    <property type="evidence" value="ECO:0007669"/>
    <property type="project" value="UniProtKB-KW"/>
</dbReference>
<dbReference type="Gene3D" id="3.40.190.10">
    <property type="entry name" value="Periplasmic binding protein-like II"/>
    <property type="match status" value="1"/>
</dbReference>
<keyword evidence="4" id="KW-0804">Transcription</keyword>
<evidence type="ECO:0000256" key="3">
    <source>
        <dbReference type="ARBA" id="ARBA00023125"/>
    </source>
</evidence>
<dbReference type="PROSITE" id="PS50931">
    <property type="entry name" value="HTH_LYSR"/>
    <property type="match status" value="1"/>
</dbReference>
<dbReference type="GO" id="GO:0003700">
    <property type="term" value="F:DNA-binding transcription factor activity"/>
    <property type="evidence" value="ECO:0007669"/>
    <property type="project" value="InterPro"/>
</dbReference>
<organism evidence="6 7">
    <name type="scientific">Flavimaribacter sediminis</name>
    <dbReference type="NCBI Taxonomy" id="2865987"/>
    <lineage>
        <taxon>Bacteria</taxon>
        <taxon>Pseudomonadati</taxon>
        <taxon>Pseudomonadota</taxon>
        <taxon>Alphaproteobacteria</taxon>
        <taxon>Hyphomicrobiales</taxon>
        <taxon>Rhizobiaceae</taxon>
        <taxon>Flavimaribacter</taxon>
    </lineage>
</organism>
<dbReference type="Gene3D" id="1.10.10.10">
    <property type="entry name" value="Winged helix-like DNA-binding domain superfamily/Winged helix DNA-binding domain"/>
    <property type="match status" value="1"/>
</dbReference>
<dbReference type="AlphaFoldDB" id="A0AAE3D0T1"/>
<evidence type="ECO:0000313" key="6">
    <source>
        <dbReference type="EMBL" id="MBW8637327.1"/>
    </source>
</evidence>
<dbReference type="Pfam" id="PF03466">
    <property type="entry name" value="LysR_substrate"/>
    <property type="match status" value="1"/>
</dbReference>
<dbReference type="InterPro" id="IPR000847">
    <property type="entry name" value="LysR_HTH_N"/>
</dbReference>
<dbReference type="Proteomes" id="UP001196509">
    <property type="component" value="Unassembled WGS sequence"/>
</dbReference>
<feature type="domain" description="HTH lysR-type" evidence="5">
    <location>
        <begin position="8"/>
        <end position="65"/>
    </location>
</feature>
<proteinExistence type="inferred from homology"/>
<gene>
    <name evidence="6" type="ORF">K1W69_09015</name>
</gene>
<dbReference type="EMBL" id="JAICBX010000002">
    <property type="protein sequence ID" value="MBW8637327.1"/>
    <property type="molecule type" value="Genomic_DNA"/>
</dbReference>
<protein>
    <submittedName>
        <fullName evidence="6">LysR family transcriptional regulator</fullName>
    </submittedName>
</protein>
<evidence type="ECO:0000313" key="7">
    <source>
        <dbReference type="Proteomes" id="UP001196509"/>
    </source>
</evidence>
<keyword evidence="3" id="KW-0238">DNA-binding</keyword>
<dbReference type="SUPFAM" id="SSF46785">
    <property type="entry name" value="Winged helix' DNA-binding domain"/>
    <property type="match status" value="1"/>
</dbReference>
<dbReference type="PANTHER" id="PTHR30419:SF8">
    <property type="entry name" value="NITROGEN ASSIMILATION TRANSCRIPTIONAL ACTIVATOR-RELATED"/>
    <property type="match status" value="1"/>
</dbReference>
<dbReference type="GO" id="GO:0005829">
    <property type="term" value="C:cytosol"/>
    <property type="evidence" value="ECO:0007669"/>
    <property type="project" value="TreeGrafter"/>
</dbReference>
<sequence>MLNRANKLKLRDLRLIKAIAETGQLALAAERLAMTQPAASRMVSGIEQSIGAPVFERHPKGMTPTAVGKILARNAAGLLKGMDQTLADVQSAITGQSGAVRVGAVTGAAVGFVVPAIQKLKKTASGADIHVDVAPSDVLVEGLLGGEYDFVLSRIPAGTDPRQFQVRRGRVEVIRFLVRRDHPLAGPGPLKTADLAGWEWVAQGLRTPLRQAIEEAFVSRGIPLPDEIVNTSSLLVMFAYLGSTDAIAPTSREVAELVAPTSGASQLAALDLEDPIIINPYYHLISMKNQSLSPIAMQLHDLVYAALSGES</sequence>
<evidence type="ECO:0000256" key="1">
    <source>
        <dbReference type="ARBA" id="ARBA00009437"/>
    </source>
</evidence>
<comment type="caution">
    <text evidence="6">The sequence shown here is derived from an EMBL/GenBank/DDBJ whole genome shotgun (WGS) entry which is preliminary data.</text>
</comment>
<evidence type="ECO:0000256" key="4">
    <source>
        <dbReference type="ARBA" id="ARBA00023163"/>
    </source>
</evidence>